<reference evidence="1 2" key="1">
    <citation type="submission" date="2020-08" db="EMBL/GenBank/DDBJ databases">
        <title>Functional genomics of gut bacteria from endangered species of beetles.</title>
        <authorList>
            <person name="Carlos-Shanley C."/>
        </authorList>
    </citation>
    <scope>NUCLEOTIDE SEQUENCE [LARGE SCALE GENOMIC DNA]</scope>
    <source>
        <strain evidence="1 2">S00198</strain>
    </source>
</reference>
<accession>A0A7X0PDL3</accession>
<organism evidence="1 2">
    <name type="scientific">Acidovorax soli</name>
    <dbReference type="NCBI Taxonomy" id="592050"/>
    <lineage>
        <taxon>Bacteria</taxon>
        <taxon>Pseudomonadati</taxon>
        <taxon>Pseudomonadota</taxon>
        <taxon>Betaproteobacteria</taxon>
        <taxon>Burkholderiales</taxon>
        <taxon>Comamonadaceae</taxon>
        <taxon>Acidovorax</taxon>
    </lineage>
</organism>
<dbReference type="RefSeq" id="WP_184857017.1">
    <property type="nucleotide sequence ID" value="NZ_JACHLK010000003.1"/>
</dbReference>
<dbReference type="AlphaFoldDB" id="A0A7X0PDL3"/>
<proteinExistence type="predicted"/>
<dbReference type="EMBL" id="JACHLK010000003">
    <property type="protein sequence ID" value="MBB6559627.1"/>
    <property type="molecule type" value="Genomic_DNA"/>
</dbReference>
<comment type="caution">
    <text evidence="1">The sequence shown here is derived from an EMBL/GenBank/DDBJ whole genome shotgun (WGS) entry which is preliminary data.</text>
</comment>
<gene>
    <name evidence="1" type="ORF">HNP48_002294</name>
</gene>
<keyword evidence="2" id="KW-1185">Reference proteome</keyword>
<evidence type="ECO:0000313" key="2">
    <source>
        <dbReference type="Proteomes" id="UP000575083"/>
    </source>
</evidence>
<evidence type="ECO:0000313" key="1">
    <source>
        <dbReference type="EMBL" id="MBB6559627.1"/>
    </source>
</evidence>
<name>A0A7X0PDL3_9BURK</name>
<dbReference type="Proteomes" id="UP000575083">
    <property type="component" value="Unassembled WGS sequence"/>
</dbReference>
<sequence length="79" mass="9237">MNDPIIFNGMRIQESRMAVRQKTVVHVRRHPISKRRRRWQVVVEVVETPCAFVMEGLILMHPLLLAGLREQLRGRVSHG</sequence>
<protein>
    <submittedName>
        <fullName evidence="1">Uncharacterized protein</fullName>
    </submittedName>
</protein>